<dbReference type="PANTHER" id="PTHR24220">
    <property type="entry name" value="IMPORT ATP-BINDING PROTEIN"/>
    <property type="match status" value="1"/>
</dbReference>
<name>A0A0F9ZKZ1_9BACT</name>
<reference evidence="5 6" key="1">
    <citation type="journal article" date="2015" name="Nature">
        <title>rRNA introns, odd ribosomes, and small enigmatic genomes across a large radiation of phyla.</title>
        <authorList>
            <person name="Brown C.T."/>
            <person name="Hug L.A."/>
            <person name="Thomas B.C."/>
            <person name="Sharon I."/>
            <person name="Castelle C.J."/>
            <person name="Singh A."/>
            <person name="Wilkins M.J."/>
            <person name="Williams K.H."/>
            <person name="Banfield J.F."/>
        </authorList>
    </citation>
    <scope>NUCLEOTIDE SEQUENCE [LARGE SCALE GENOMIC DNA]</scope>
</reference>
<keyword evidence="1" id="KW-0813">Transport</keyword>
<dbReference type="InterPro" id="IPR017871">
    <property type="entry name" value="ABC_transporter-like_CS"/>
</dbReference>
<dbReference type="InterPro" id="IPR003593">
    <property type="entry name" value="AAA+_ATPase"/>
</dbReference>
<evidence type="ECO:0000259" key="4">
    <source>
        <dbReference type="PROSITE" id="PS50893"/>
    </source>
</evidence>
<dbReference type="Proteomes" id="UP000034778">
    <property type="component" value="Unassembled WGS sequence"/>
</dbReference>
<protein>
    <submittedName>
        <fullName evidence="5">ABC transporter related protein</fullName>
    </submittedName>
</protein>
<dbReference type="FunFam" id="3.40.50.300:FF:000032">
    <property type="entry name" value="Export ABC transporter ATP-binding protein"/>
    <property type="match status" value="1"/>
</dbReference>
<feature type="domain" description="ABC transporter" evidence="4">
    <location>
        <begin position="2"/>
        <end position="225"/>
    </location>
</feature>
<proteinExistence type="predicted"/>
<comment type="caution">
    <text evidence="5">The sequence shown here is derived from an EMBL/GenBank/DDBJ whole genome shotgun (WGS) entry which is preliminary data.</text>
</comment>
<dbReference type="InterPro" id="IPR027417">
    <property type="entry name" value="P-loop_NTPase"/>
</dbReference>
<evidence type="ECO:0000313" key="6">
    <source>
        <dbReference type="Proteomes" id="UP000034778"/>
    </source>
</evidence>
<dbReference type="PANTHER" id="PTHR24220:SF86">
    <property type="entry name" value="ABC TRANSPORTER ABCH.1"/>
    <property type="match status" value="1"/>
</dbReference>
<dbReference type="GO" id="GO:0005524">
    <property type="term" value="F:ATP binding"/>
    <property type="evidence" value="ECO:0007669"/>
    <property type="project" value="UniProtKB-KW"/>
</dbReference>
<dbReference type="STRING" id="1618566.UR35_C0005G0023"/>
<evidence type="ECO:0000256" key="2">
    <source>
        <dbReference type="ARBA" id="ARBA00022741"/>
    </source>
</evidence>
<dbReference type="AlphaFoldDB" id="A0A0F9ZKZ1"/>
<dbReference type="PROSITE" id="PS00211">
    <property type="entry name" value="ABC_TRANSPORTER_1"/>
    <property type="match status" value="1"/>
</dbReference>
<dbReference type="InterPro" id="IPR003439">
    <property type="entry name" value="ABC_transporter-like_ATP-bd"/>
</dbReference>
<evidence type="ECO:0000256" key="3">
    <source>
        <dbReference type="ARBA" id="ARBA00022840"/>
    </source>
</evidence>
<dbReference type="EMBL" id="LBOW01000005">
    <property type="protein sequence ID" value="KKP44893.1"/>
    <property type="molecule type" value="Genomic_DNA"/>
</dbReference>
<evidence type="ECO:0000313" key="5">
    <source>
        <dbReference type="EMBL" id="KKP44893.1"/>
    </source>
</evidence>
<sequence length="225" mass="25213">MIKLQNVNKTYFLGDSEVHAVENATLSIKKGEYVSILGSSGSGKSTLMHMIGLLDRPTSGKILINNKDISKISDNELSTLRNTYVGFVFQQFNLINKLTVLENVALPTIYYKSQLDFDPTEKAKKLLEHLGMGQRLNFYPNKISGGQQQRVAIARSLIMNPELILADEPTGNLDSKTGDEILQILENLNKKTEVTVVLVTHEKDVADRTNRKIYIKDGKVVDKYI</sequence>
<organism evidence="5 6">
    <name type="scientific">Candidatus Woesebacteria bacterium GW2011_GWB1_33_22</name>
    <dbReference type="NCBI Taxonomy" id="1618566"/>
    <lineage>
        <taxon>Bacteria</taxon>
        <taxon>Candidatus Woeseibacteriota</taxon>
    </lineage>
</organism>
<dbReference type="CDD" id="cd03255">
    <property type="entry name" value="ABC_MJ0796_LolCDE_FtsE"/>
    <property type="match status" value="1"/>
</dbReference>
<gene>
    <name evidence="5" type="ORF">UR35_C0005G0023</name>
</gene>
<evidence type="ECO:0000256" key="1">
    <source>
        <dbReference type="ARBA" id="ARBA00022448"/>
    </source>
</evidence>
<dbReference type="GO" id="GO:0022857">
    <property type="term" value="F:transmembrane transporter activity"/>
    <property type="evidence" value="ECO:0007669"/>
    <property type="project" value="UniProtKB-ARBA"/>
</dbReference>
<dbReference type="GO" id="GO:0016887">
    <property type="term" value="F:ATP hydrolysis activity"/>
    <property type="evidence" value="ECO:0007669"/>
    <property type="project" value="InterPro"/>
</dbReference>
<dbReference type="GO" id="GO:0098796">
    <property type="term" value="C:membrane protein complex"/>
    <property type="evidence" value="ECO:0007669"/>
    <property type="project" value="UniProtKB-ARBA"/>
</dbReference>
<keyword evidence="2" id="KW-0547">Nucleotide-binding</keyword>
<dbReference type="InterPro" id="IPR017911">
    <property type="entry name" value="MacB-like_ATP-bd"/>
</dbReference>
<dbReference type="PROSITE" id="PS50893">
    <property type="entry name" value="ABC_TRANSPORTER_2"/>
    <property type="match status" value="1"/>
</dbReference>
<dbReference type="Pfam" id="PF00005">
    <property type="entry name" value="ABC_tran"/>
    <property type="match status" value="1"/>
</dbReference>
<keyword evidence="3" id="KW-0067">ATP-binding</keyword>
<dbReference type="InterPro" id="IPR015854">
    <property type="entry name" value="ABC_transpr_LolD-like"/>
</dbReference>
<dbReference type="Gene3D" id="3.40.50.300">
    <property type="entry name" value="P-loop containing nucleotide triphosphate hydrolases"/>
    <property type="match status" value="1"/>
</dbReference>
<dbReference type="SMART" id="SM00382">
    <property type="entry name" value="AAA"/>
    <property type="match status" value="1"/>
</dbReference>
<dbReference type="GO" id="GO:0005886">
    <property type="term" value="C:plasma membrane"/>
    <property type="evidence" value="ECO:0007669"/>
    <property type="project" value="TreeGrafter"/>
</dbReference>
<accession>A0A0F9ZKZ1</accession>
<dbReference type="SUPFAM" id="SSF52540">
    <property type="entry name" value="P-loop containing nucleoside triphosphate hydrolases"/>
    <property type="match status" value="1"/>
</dbReference>